<dbReference type="InterPro" id="IPR036388">
    <property type="entry name" value="WH-like_DNA-bd_sf"/>
</dbReference>
<reference evidence="7 8" key="1">
    <citation type="journal article" date="2011" name="J. Bacteriol.">
        <title>Complete genome sequence of Polymorphum gilvum SL003B-26A1T, a crude oil-degrading bacterium from oil-polluted saline soil.</title>
        <authorList>
            <person name="Li S.G."/>
            <person name="Tang Y.Q."/>
            <person name="Nie Y."/>
            <person name="Cai M."/>
            <person name="Wu X.L."/>
        </authorList>
    </citation>
    <scope>NUCLEOTIDE SEQUENCE [LARGE SCALE GENOMIC DNA]</scope>
    <source>
        <strain evidence="8">LMG 25793 / CGMCC 1.9160 / SL003B-26A1</strain>
    </source>
</reference>
<evidence type="ECO:0000313" key="8">
    <source>
        <dbReference type="Proteomes" id="UP000008130"/>
    </source>
</evidence>
<name>F2J403_POLGS</name>
<evidence type="ECO:0000256" key="4">
    <source>
        <dbReference type="ARBA" id="ARBA00023163"/>
    </source>
</evidence>
<dbReference type="Pfam" id="PF00126">
    <property type="entry name" value="HTH_1"/>
    <property type="match status" value="1"/>
</dbReference>
<evidence type="ECO:0000256" key="5">
    <source>
        <dbReference type="SAM" id="Phobius"/>
    </source>
</evidence>
<dbReference type="PATRIC" id="fig|991905.3.peg.566"/>
<dbReference type="STRING" id="991905.SL003B_0552"/>
<keyword evidence="2" id="KW-0805">Transcription regulation</keyword>
<dbReference type="EMBL" id="CP002568">
    <property type="protein sequence ID" value="ADZ68985.1"/>
    <property type="molecule type" value="Genomic_DNA"/>
</dbReference>
<dbReference type="CDD" id="cd05466">
    <property type="entry name" value="PBP2_LTTR_substrate"/>
    <property type="match status" value="1"/>
</dbReference>
<dbReference type="PANTHER" id="PTHR30126">
    <property type="entry name" value="HTH-TYPE TRANSCRIPTIONAL REGULATOR"/>
    <property type="match status" value="1"/>
</dbReference>
<dbReference type="eggNOG" id="COG0583">
    <property type="taxonomic scope" value="Bacteria"/>
</dbReference>
<dbReference type="OrthoDB" id="9791253at2"/>
<dbReference type="InterPro" id="IPR036390">
    <property type="entry name" value="WH_DNA-bd_sf"/>
</dbReference>
<evidence type="ECO:0000313" key="7">
    <source>
        <dbReference type="EMBL" id="ADZ68985.1"/>
    </source>
</evidence>
<dbReference type="GO" id="GO:0000976">
    <property type="term" value="F:transcription cis-regulatory region binding"/>
    <property type="evidence" value="ECO:0007669"/>
    <property type="project" value="TreeGrafter"/>
</dbReference>
<keyword evidence="5" id="KW-1133">Transmembrane helix</keyword>
<gene>
    <name evidence="7" type="ordered locus">SL003B_0552</name>
</gene>
<dbReference type="InterPro" id="IPR005119">
    <property type="entry name" value="LysR_subst-bd"/>
</dbReference>
<keyword evidence="5" id="KW-0472">Membrane</keyword>
<dbReference type="Gene3D" id="3.40.190.10">
    <property type="entry name" value="Periplasmic binding protein-like II"/>
    <property type="match status" value="2"/>
</dbReference>
<organism evidence="7 8">
    <name type="scientific">Polymorphum gilvum (strain LMG 25793 / CGMCC 1.9160 / SL003B-26A1)</name>
    <dbReference type="NCBI Taxonomy" id="991905"/>
    <lineage>
        <taxon>Bacteria</taxon>
        <taxon>Pseudomonadati</taxon>
        <taxon>Pseudomonadota</taxon>
        <taxon>Alphaproteobacteria</taxon>
        <taxon>Rhodobacterales</taxon>
        <taxon>Paracoccaceae</taxon>
        <taxon>Polymorphum</taxon>
    </lineage>
</organism>
<evidence type="ECO:0000256" key="2">
    <source>
        <dbReference type="ARBA" id="ARBA00023015"/>
    </source>
</evidence>
<evidence type="ECO:0000259" key="6">
    <source>
        <dbReference type="PROSITE" id="PS50931"/>
    </source>
</evidence>
<dbReference type="PROSITE" id="PS50931">
    <property type="entry name" value="HTH_LYSR"/>
    <property type="match status" value="1"/>
</dbReference>
<evidence type="ECO:0000256" key="3">
    <source>
        <dbReference type="ARBA" id="ARBA00023125"/>
    </source>
</evidence>
<dbReference type="Pfam" id="PF03466">
    <property type="entry name" value="LysR_substrate"/>
    <property type="match status" value="1"/>
</dbReference>
<comment type="similarity">
    <text evidence="1">Belongs to the LysR transcriptional regulatory family.</text>
</comment>
<dbReference type="Proteomes" id="UP000008130">
    <property type="component" value="Chromosome"/>
</dbReference>
<feature type="transmembrane region" description="Helical" evidence="5">
    <location>
        <begin position="223"/>
        <end position="244"/>
    </location>
</feature>
<dbReference type="InterPro" id="IPR000847">
    <property type="entry name" value="LysR_HTH_N"/>
</dbReference>
<evidence type="ECO:0000256" key="1">
    <source>
        <dbReference type="ARBA" id="ARBA00009437"/>
    </source>
</evidence>
<proteinExistence type="inferred from homology"/>
<dbReference type="AlphaFoldDB" id="F2J403"/>
<accession>F2J403</accession>
<dbReference type="SUPFAM" id="SSF46785">
    <property type="entry name" value="Winged helix' DNA-binding domain"/>
    <property type="match status" value="1"/>
</dbReference>
<feature type="domain" description="HTH lysR-type" evidence="6">
    <location>
        <begin position="1"/>
        <end position="58"/>
    </location>
</feature>
<sequence>MRDLDMVTFVVLARNRHFGRTAEQLNTTQPAISSRLAALEAEFGCRLVHRGDREFQLTLEGERVLVVFKEILGLIDRLKDSVKSPDGHVPDVVRIGAIDSVASTWMPHLMESLQQIAPNLRVELIVEGTQRLVAEMVNGEFDLIFCLDPAIGDGFRSFNVCVWEMIWAGSPKLIDEARTYDVDELAQMPIITFPKNTPPYRQIAPYFQDESVLASKMTSSNSLFAIINLLIAGFGISAIPSITIQRELEMGLLRPIDVSKRFPPMPIIGTYQSSTHQDVIQVVVEQARRSARDFCDNAAGKTAWII</sequence>
<dbReference type="GO" id="GO:0003700">
    <property type="term" value="F:DNA-binding transcription factor activity"/>
    <property type="evidence" value="ECO:0007669"/>
    <property type="project" value="InterPro"/>
</dbReference>
<dbReference type="SUPFAM" id="SSF53850">
    <property type="entry name" value="Periplasmic binding protein-like II"/>
    <property type="match status" value="1"/>
</dbReference>
<dbReference type="PRINTS" id="PR00039">
    <property type="entry name" value="HTHLYSR"/>
</dbReference>
<dbReference type="HOGENOM" id="CLU_039613_6_1_5"/>
<keyword evidence="8" id="KW-1185">Reference proteome</keyword>
<dbReference type="Gene3D" id="1.10.10.10">
    <property type="entry name" value="Winged helix-like DNA-binding domain superfamily/Winged helix DNA-binding domain"/>
    <property type="match status" value="1"/>
</dbReference>
<protein>
    <submittedName>
        <fullName evidence="7">LysR family transcriptional regulator</fullName>
    </submittedName>
</protein>
<keyword evidence="4" id="KW-0804">Transcription</keyword>
<dbReference type="KEGG" id="pgv:SL003B_0552"/>
<keyword evidence="3" id="KW-0238">DNA-binding</keyword>
<dbReference type="PANTHER" id="PTHR30126:SF77">
    <property type="entry name" value="TRANSCRIPTIONAL REGULATORY PROTEIN"/>
    <property type="match status" value="1"/>
</dbReference>
<keyword evidence="5" id="KW-0812">Transmembrane</keyword>
<dbReference type="RefSeq" id="WP_013651309.1">
    <property type="nucleotide sequence ID" value="NC_015259.1"/>
</dbReference>